<feature type="compositionally biased region" description="Polar residues" evidence="1">
    <location>
        <begin position="13"/>
        <end position="22"/>
    </location>
</feature>
<feature type="region of interest" description="Disordered" evidence="1">
    <location>
        <begin position="1"/>
        <end position="27"/>
    </location>
</feature>
<evidence type="ECO:0000313" key="2">
    <source>
        <dbReference type="EMBL" id="CAB4323416.1"/>
    </source>
</evidence>
<dbReference type="EMBL" id="CAEMXZ010000043">
    <property type="protein sequence ID" value="CAB4323416.1"/>
    <property type="molecule type" value="Genomic_DNA"/>
</dbReference>
<dbReference type="AlphaFoldDB" id="A0A6J5YFF1"/>
<feature type="region of interest" description="Disordered" evidence="1">
    <location>
        <begin position="143"/>
        <end position="166"/>
    </location>
</feature>
<feature type="region of interest" description="Disordered" evidence="1">
    <location>
        <begin position="43"/>
        <end position="80"/>
    </location>
</feature>
<evidence type="ECO:0000256" key="1">
    <source>
        <dbReference type="SAM" id="MobiDB-lite"/>
    </source>
</evidence>
<gene>
    <name evidence="2" type="ORF">UFOPK1392_01171</name>
</gene>
<proteinExistence type="predicted"/>
<organism evidence="2">
    <name type="scientific">freshwater metagenome</name>
    <dbReference type="NCBI Taxonomy" id="449393"/>
    <lineage>
        <taxon>unclassified sequences</taxon>
        <taxon>metagenomes</taxon>
        <taxon>ecological metagenomes</taxon>
    </lineage>
</organism>
<name>A0A6J5YFF1_9ZZZZ</name>
<accession>A0A6J5YFF1</accession>
<feature type="compositionally biased region" description="Low complexity" evidence="1">
    <location>
        <begin position="50"/>
        <end position="76"/>
    </location>
</feature>
<feature type="compositionally biased region" description="Low complexity" evidence="1">
    <location>
        <begin position="145"/>
        <end position="162"/>
    </location>
</feature>
<protein>
    <submittedName>
        <fullName evidence="2">Unannotated protein</fullName>
    </submittedName>
</protein>
<sequence length="247" mass="26209">MPPCHGPCRKTTDQPSPLSRSTPPLADSSAVVATWSVSTPAIPARSPVCATRSPTTSPCSPSMPSAPASTPSPRSPRWVHRRPPKVFVSYPVMALWRSIGAPPPPMVRPSPATWSPWSGTIRDPASSSLDSASVSITPASSMVWSTAPSTGSAPSPSVSSAKAPRRSLLPCDRRVPRAPPPMWWLLLVRVRPRCHGARPQPMVLRSMPTPCRSLDLRCAPAPTGLRYQSATPVSSVDSPTVFLCASS</sequence>
<reference evidence="2" key="1">
    <citation type="submission" date="2020-05" db="EMBL/GenBank/DDBJ databases">
        <authorList>
            <person name="Chiriac C."/>
            <person name="Salcher M."/>
            <person name="Ghai R."/>
            <person name="Kavagutti S V."/>
        </authorList>
    </citation>
    <scope>NUCLEOTIDE SEQUENCE</scope>
</reference>